<dbReference type="EMBL" id="LXQA010066183">
    <property type="protein sequence ID" value="MCI07652.1"/>
    <property type="molecule type" value="Genomic_DNA"/>
</dbReference>
<dbReference type="PANTHER" id="PTHR48462:SF1">
    <property type="entry name" value="PROTEIN, PUTATIVE-RELATED"/>
    <property type="match status" value="1"/>
</dbReference>
<protein>
    <submittedName>
        <fullName evidence="1">Uncharacterized protein</fullName>
    </submittedName>
</protein>
<evidence type="ECO:0000313" key="1">
    <source>
        <dbReference type="EMBL" id="MCI07652.1"/>
    </source>
</evidence>
<sequence length="109" mass="12194">AVEDIVVGEGPFFGDLQWRLASLPIKVGELGLYYAVEAALDAFVASRSQSWVLEYHILRDSGVYGMDSDFDSALDGLHETILGFYLSSFTRKDTIPLKAQYVFGAYFVW</sequence>
<reference evidence="1 2" key="1">
    <citation type="journal article" date="2018" name="Front. Plant Sci.">
        <title>Red Clover (Trifolium pratense) and Zigzag Clover (T. medium) - A Picture of Genomic Similarities and Differences.</title>
        <authorList>
            <person name="Dluhosova J."/>
            <person name="Istvanek J."/>
            <person name="Nedelnik J."/>
            <person name="Repkova J."/>
        </authorList>
    </citation>
    <scope>NUCLEOTIDE SEQUENCE [LARGE SCALE GENOMIC DNA]</scope>
    <source>
        <strain evidence="2">cv. 10/8</strain>
        <tissue evidence="1">Leaf</tissue>
    </source>
</reference>
<proteinExistence type="predicted"/>
<dbReference type="PANTHER" id="PTHR48462">
    <property type="entry name" value="PROTEIN, PUTATIVE-RELATED"/>
    <property type="match status" value="1"/>
</dbReference>
<feature type="non-terminal residue" evidence="1">
    <location>
        <position position="1"/>
    </location>
</feature>
<dbReference type="AlphaFoldDB" id="A0A392P7F9"/>
<comment type="caution">
    <text evidence="1">The sequence shown here is derived from an EMBL/GenBank/DDBJ whole genome shotgun (WGS) entry which is preliminary data.</text>
</comment>
<name>A0A392P7F9_9FABA</name>
<gene>
    <name evidence="1" type="ORF">A2U01_0028721</name>
</gene>
<dbReference type="Proteomes" id="UP000265520">
    <property type="component" value="Unassembled WGS sequence"/>
</dbReference>
<evidence type="ECO:0000313" key="2">
    <source>
        <dbReference type="Proteomes" id="UP000265520"/>
    </source>
</evidence>
<organism evidence="1 2">
    <name type="scientific">Trifolium medium</name>
    <dbReference type="NCBI Taxonomy" id="97028"/>
    <lineage>
        <taxon>Eukaryota</taxon>
        <taxon>Viridiplantae</taxon>
        <taxon>Streptophyta</taxon>
        <taxon>Embryophyta</taxon>
        <taxon>Tracheophyta</taxon>
        <taxon>Spermatophyta</taxon>
        <taxon>Magnoliopsida</taxon>
        <taxon>eudicotyledons</taxon>
        <taxon>Gunneridae</taxon>
        <taxon>Pentapetalae</taxon>
        <taxon>rosids</taxon>
        <taxon>fabids</taxon>
        <taxon>Fabales</taxon>
        <taxon>Fabaceae</taxon>
        <taxon>Papilionoideae</taxon>
        <taxon>50 kb inversion clade</taxon>
        <taxon>NPAAA clade</taxon>
        <taxon>Hologalegina</taxon>
        <taxon>IRL clade</taxon>
        <taxon>Trifolieae</taxon>
        <taxon>Trifolium</taxon>
    </lineage>
</organism>
<keyword evidence="2" id="KW-1185">Reference proteome</keyword>
<accession>A0A392P7F9</accession>